<evidence type="ECO:0000256" key="1">
    <source>
        <dbReference type="SAM" id="MobiDB-lite"/>
    </source>
</evidence>
<evidence type="ECO:0000313" key="3">
    <source>
        <dbReference type="EMBL" id="KAH7025263.1"/>
    </source>
</evidence>
<dbReference type="SUPFAM" id="SSF53474">
    <property type="entry name" value="alpha/beta-Hydrolases"/>
    <property type="match status" value="1"/>
</dbReference>
<sequence>MDQNPVVVQPGPLRGSHAAAAKPLVLIHDGGGTVFGYFSLGNLKRKVWGVSNPHYSTAEPWAGGMDEMADHYIALIEKAGIRGPVLLGGWSLGGYLALLIAHKLKDRVSSPFSVSGLVLVDSPFHLPASQLTPCDAAPKLDHLPELVRKSFNIADGMLQTWELPEFDDPACGSQPVRFSVGSGRSFTVQPGTAMHKTLDGKWHVVEAKSFTAAQRAEAQAPPSPPDSDSGRFSPAAALARDSSGLPPALLIRCVLPTATEGDAPEGASQVDLYRADPYLGWGDHYHDFIKVIVDTEESHFNVFQFSHVSGFPFLLFFPFCISRLWH</sequence>
<accession>A0A9P8XYP4</accession>
<dbReference type="Proteomes" id="UP000756346">
    <property type="component" value="Unassembled WGS sequence"/>
</dbReference>
<comment type="caution">
    <text evidence="3">The sequence shown here is derived from an EMBL/GenBank/DDBJ whole genome shotgun (WGS) entry which is preliminary data.</text>
</comment>
<evidence type="ECO:0000313" key="4">
    <source>
        <dbReference type="Proteomes" id="UP000756346"/>
    </source>
</evidence>
<gene>
    <name evidence="3" type="ORF">B0I36DRAFT_417492</name>
</gene>
<dbReference type="OrthoDB" id="10253869at2759"/>
<organism evidence="3 4">
    <name type="scientific">Microdochium trichocladiopsis</name>
    <dbReference type="NCBI Taxonomy" id="1682393"/>
    <lineage>
        <taxon>Eukaryota</taxon>
        <taxon>Fungi</taxon>
        <taxon>Dikarya</taxon>
        <taxon>Ascomycota</taxon>
        <taxon>Pezizomycotina</taxon>
        <taxon>Sordariomycetes</taxon>
        <taxon>Xylariomycetidae</taxon>
        <taxon>Xylariales</taxon>
        <taxon>Microdochiaceae</taxon>
        <taxon>Microdochium</taxon>
    </lineage>
</organism>
<dbReference type="Pfam" id="PF00975">
    <property type="entry name" value="Thioesterase"/>
    <property type="match status" value="1"/>
</dbReference>
<dbReference type="GeneID" id="70191661"/>
<dbReference type="InterPro" id="IPR029058">
    <property type="entry name" value="AB_hydrolase_fold"/>
</dbReference>
<dbReference type="Gene3D" id="3.40.50.1820">
    <property type="entry name" value="alpha/beta hydrolase"/>
    <property type="match status" value="1"/>
</dbReference>
<keyword evidence="3" id="KW-0378">Hydrolase</keyword>
<name>A0A9P8XYP4_9PEZI</name>
<proteinExistence type="predicted"/>
<feature type="region of interest" description="Disordered" evidence="1">
    <location>
        <begin position="213"/>
        <end position="240"/>
    </location>
</feature>
<evidence type="ECO:0000259" key="2">
    <source>
        <dbReference type="Pfam" id="PF00975"/>
    </source>
</evidence>
<keyword evidence="4" id="KW-1185">Reference proteome</keyword>
<feature type="domain" description="Thioesterase" evidence="2">
    <location>
        <begin position="23"/>
        <end position="123"/>
    </location>
</feature>
<dbReference type="InterPro" id="IPR001031">
    <property type="entry name" value="Thioesterase"/>
</dbReference>
<reference evidence="3" key="1">
    <citation type="journal article" date="2021" name="Nat. Commun.">
        <title>Genetic determinants of endophytism in the Arabidopsis root mycobiome.</title>
        <authorList>
            <person name="Mesny F."/>
            <person name="Miyauchi S."/>
            <person name="Thiergart T."/>
            <person name="Pickel B."/>
            <person name="Atanasova L."/>
            <person name="Karlsson M."/>
            <person name="Huettel B."/>
            <person name="Barry K.W."/>
            <person name="Haridas S."/>
            <person name="Chen C."/>
            <person name="Bauer D."/>
            <person name="Andreopoulos W."/>
            <person name="Pangilinan J."/>
            <person name="LaButti K."/>
            <person name="Riley R."/>
            <person name="Lipzen A."/>
            <person name="Clum A."/>
            <person name="Drula E."/>
            <person name="Henrissat B."/>
            <person name="Kohler A."/>
            <person name="Grigoriev I.V."/>
            <person name="Martin F.M."/>
            <person name="Hacquard S."/>
        </authorList>
    </citation>
    <scope>NUCLEOTIDE SEQUENCE</scope>
    <source>
        <strain evidence="3">MPI-CAGE-CH-0230</strain>
    </source>
</reference>
<dbReference type="RefSeq" id="XP_046008811.1">
    <property type="nucleotide sequence ID" value="XM_046162115.1"/>
</dbReference>
<dbReference type="EMBL" id="JAGTJQ010000009">
    <property type="protein sequence ID" value="KAH7025263.1"/>
    <property type="molecule type" value="Genomic_DNA"/>
</dbReference>
<dbReference type="AlphaFoldDB" id="A0A9P8XYP4"/>
<dbReference type="GO" id="GO:0016787">
    <property type="term" value="F:hydrolase activity"/>
    <property type="evidence" value="ECO:0007669"/>
    <property type="project" value="UniProtKB-KW"/>
</dbReference>
<protein>
    <submittedName>
        <fullName evidence="3">Alpha/Beta hydrolase protein</fullName>
    </submittedName>
</protein>